<reference evidence="8" key="1">
    <citation type="submission" date="2022-05" db="EMBL/GenBank/DDBJ databases">
        <title>Impact of host demography and evolutionary history on endosymbiont molecular evolution: a test in carpenter ants (Genus Camponotus) and their Blochmannia endosymbionts.</title>
        <authorList>
            <person name="Manthey J.D."/>
            <person name="Giron J.C."/>
            <person name="Hruska J.P."/>
        </authorList>
    </citation>
    <scope>NUCLEOTIDE SEQUENCE</scope>
    <source>
        <strain evidence="8">C-006</strain>
    </source>
</reference>
<evidence type="ECO:0000256" key="2">
    <source>
        <dbReference type="ARBA" id="ARBA00022519"/>
    </source>
</evidence>
<feature type="transmembrane region" description="Helical" evidence="7">
    <location>
        <begin position="23"/>
        <end position="45"/>
    </location>
</feature>
<dbReference type="PANTHER" id="PTHR37481:SF1">
    <property type="entry name" value="LIPOPOLYSACCHARIDE EXPORT SYSTEM PROTEIN LPTC"/>
    <property type="match status" value="1"/>
</dbReference>
<protein>
    <recommendedName>
        <fullName evidence="6">Lipopolysaccharide export system protein LptC</fullName>
    </recommendedName>
</protein>
<comment type="subcellular location">
    <subcellularLocation>
        <location evidence="6">Cell inner membrane</location>
    </subcellularLocation>
</comment>
<sequence length="208" mass="24374">MIIITIISTFKFFKKYKNIKKKYIFIIFLIIIILFILITTIKILINLHNPQNLFPYHNTYNCQSNMVTIHSYSTKGYLKCIITTCYVTHILHDKITWFTNPKITIFDKKNIPIWRITANKAALNYNKILFLHGCVDIRNLVQHTSLQSIISNQAIINLTTQSVIMNTKVTVYGTNFFSISTKMHANLYTQTAIFIDDVKTYYDIQYIP</sequence>
<comment type="similarity">
    <text evidence="6">Belongs to the LptC family.</text>
</comment>
<accession>A0ABY4SW12</accession>
<evidence type="ECO:0000313" key="8">
    <source>
        <dbReference type="EMBL" id="URJ25135.1"/>
    </source>
</evidence>
<evidence type="ECO:0000256" key="3">
    <source>
        <dbReference type="ARBA" id="ARBA00022692"/>
    </source>
</evidence>
<evidence type="ECO:0000256" key="6">
    <source>
        <dbReference type="PIRNR" id="PIRNR028513"/>
    </source>
</evidence>
<evidence type="ECO:0000256" key="7">
    <source>
        <dbReference type="SAM" id="Phobius"/>
    </source>
</evidence>
<dbReference type="EMBL" id="CP097762">
    <property type="protein sequence ID" value="URJ25135.1"/>
    <property type="molecule type" value="Genomic_DNA"/>
</dbReference>
<dbReference type="Gene3D" id="2.60.450.10">
    <property type="entry name" value="Lipopolysaccharide (LPS) transport protein A like domain"/>
    <property type="match status" value="1"/>
</dbReference>
<dbReference type="InterPro" id="IPR052363">
    <property type="entry name" value="LPS_export_LptC"/>
</dbReference>
<dbReference type="RefSeq" id="WP_250223266.1">
    <property type="nucleotide sequence ID" value="NZ_CP097762.1"/>
</dbReference>
<evidence type="ECO:0000256" key="4">
    <source>
        <dbReference type="ARBA" id="ARBA00022989"/>
    </source>
</evidence>
<comment type="function">
    <text evidence="6">Required for the translocation of lipopolysaccharide (LPS) from the inner membrane to the outer membrane.</text>
</comment>
<dbReference type="Proteomes" id="UP001056834">
    <property type="component" value="Chromosome"/>
</dbReference>
<evidence type="ECO:0000256" key="5">
    <source>
        <dbReference type="ARBA" id="ARBA00023136"/>
    </source>
</evidence>
<keyword evidence="1 6" id="KW-1003">Cell membrane</keyword>
<dbReference type="NCBIfam" id="TIGR04409">
    <property type="entry name" value="LptC_YrbK"/>
    <property type="match status" value="1"/>
</dbReference>
<keyword evidence="3 7" id="KW-0812">Transmembrane</keyword>
<evidence type="ECO:0000313" key="9">
    <source>
        <dbReference type="Proteomes" id="UP001056834"/>
    </source>
</evidence>
<dbReference type="PANTHER" id="PTHR37481">
    <property type="entry name" value="LIPOPOLYSACCHARIDE EXPORT SYSTEM PROTEIN LPTC"/>
    <property type="match status" value="1"/>
</dbReference>
<keyword evidence="2 6" id="KW-0997">Cell inner membrane</keyword>
<dbReference type="InterPro" id="IPR010664">
    <property type="entry name" value="LipoPS_assembly_LptC-rel"/>
</dbReference>
<dbReference type="InterPro" id="IPR026265">
    <property type="entry name" value="LptC"/>
</dbReference>
<keyword evidence="9" id="KW-1185">Reference proteome</keyword>
<name>A0ABY4SW12_9ENTR</name>
<proteinExistence type="inferred from homology"/>
<dbReference type="Pfam" id="PF06835">
    <property type="entry name" value="LptC"/>
    <property type="match status" value="1"/>
</dbReference>
<organism evidence="8 9">
    <name type="scientific">Candidatus Blochmannia ocreatus</name>
    <name type="common">nom. nud.</name>
    <dbReference type="NCBI Taxonomy" id="251538"/>
    <lineage>
        <taxon>Bacteria</taxon>
        <taxon>Pseudomonadati</taxon>
        <taxon>Pseudomonadota</taxon>
        <taxon>Gammaproteobacteria</taxon>
        <taxon>Enterobacterales</taxon>
        <taxon>Enterobacteriaceae</taxon>
        <taxon>ant endosymbionts</taxon>
        <taxon>Candidatus Blochmanniella</taxon>
    </lineage>
</organism>
<gene>
    <name evidence="8" type="primary">lptC</name>
    <name evidence="8" type="ORF">M9405_00115</name>
</gene>
<keyword evidence="5 6" id="KW-0472">Membrane</keyword>
<evidence type="ECO:0000256" key="1">
    <source>
        <dbReference type="ARBA" id="ARBA00022475"/>
    </source>
</evidence>
<dbReference type="PIRSF" id="PIRSF028513">
    <property type="entry name" value="LptC"/>
    <property type="match status" value="1"/>
</dbReference>
<keyword evidence="4 7" id="KW-1133">Transmembrane helix</keyword>